<proteinExistence type="predicted"/>
<dbReference type="InterPro" id="IPR015947">
    <property type="entry name" value="PUA-like_sf"/>
</dbReference>
<dbReference type="Gene3D" id="2.30.130.30">
    <property type="entry name" value="Hypothetical protein"/>
    <property type="match status" value="1"/>
</dbReference>
<dbReference type="PANTHER" id="PTHR34204">
    <property type="entry name" value="RNA-BINDING ASCH DOMAIN PROTEIN"/>
    <property type="match status" value="1"/>
</dbReference>
<keyword evidence="4" id="KW-1185">Reference proteome</keyword>
<dbReference type="PANTHER" id="PTHR34204:SF2">
    <property type="entry name" value="RNA-BINDING ASCH DOMAIN PROTEIN"/>
    <property type="match status" value="1"/>
</dbReference>
<protein>
    <recommendedName>
        <fullName evidence="2">ASCH domain-containing protein</fullName>
    </recommendedName>
</protein>
<accession>A0AAN7K7I6</accession>
<sequence length="179" mass="19781">MMPFSDGHKTIEGRCATGDYNRIGTGAFLLVNKCLVLEVKDIRTYSSFSEMLEAECLSKVLPGVNSVEEGVQIYRRFYTEEKEMRNGVLAIDILRSFPQPYISLSQILSELGYSGVQSLLDLVCTAETISDMLPPPRALAKHFGGSSRRPGATLMATENDSEQQTQGEDLASNHSFYNA</sequence>
<feature type="domain" description="ASCH" evidence="2">
    <location>
        <begin position="6"/>
        <end position="92"/>
    </location>
</feature>
<evidence type="ECO:0000259" key="2">
    <source>
        <dbReference type="Pfam" id="PF04266"/>
    </source>
</evidence>
<dbReference type="Proteomes" id="UP001345219">
    <property type="component" value="Chromosome 5"/>
</dbReference>
<evidence type="ECO:0000313" key="3">
    <source>
        <dbReference type="EMBL" id="KAK4761172.1"/>
    </source>
</evidence>
<evidence type="ECO:0000313" key="4">
    <source>
        <dbReference type="Proteomes" id="UP001345219"/>
    </source>
</evidence>
<evidence type="ECO:0000256" key="1">
    <source>
        <dbReference type="SAM" id="MobiDB-lite"/>
    </source>
</evidence>
<gene>
    <name evidence="3" type="ORF">SAY87_006065</name>
</gene>
<dbReference type="InterPro" id="IPR007374">
    <property type="entry name" value="ASCH_domain"/>
</dbReference>
<organism evidence="3 4">
    <name type="scientific">Trapa incisa</name>
    <dbReference type="NCBI Taxonomy" id="236973"/>
    <lineage>
        <taxon>Eukaryota</taxon>
        <taxon>Viridiplantae</taxon>
        <taxon>Streptophyta</taxon>
        <taxon>Embryophyta</taxon>
        <taxon>Tracheophyta</taxon>
        <taxon>Spermatophyta</taxon>
        <taxon>Magnoliopsida</taxon>
        <taxon>eudicotyledons</taxon>
        <taxon>Gunneridae</taxon>
        <taxon>Pentapetalae</taxon>
        <taxon>rosids</taxon>
        <taxon>malvids</taxon>
        <taxon>Myrtales</taxon>
        <taxon>Lythraceae</taxon>
        <taxon>Trapa</taxon>
    </lineage>
</organism>
<dbReference type="AlphaFoldDB" id="A0AAN7K7I6"/>
<name>A0AAN7K7I6_9MYRT</name>
<dbReference type="EMBL" id="JAXIOK010000010">
    <property type="protein sequence ID" value="KAK4761172.1"/>
    <property type="molecule type" value="Genomic_DNA"/>
</dbReference>
<comment type="caution">
    <text evidence="3">The sequence shown here is derived from an EMBL/GenBank/DDBJ whole genome shotgun (WGS) entry which is preliminary data.</text>
</comment>
<dbReference type="SUPFAM" id="SSF88697">
    <property type="entry name" value="PUA domain-like"/>
    <property type="match status" value="1"/>
</dbReference>
<feature type="region of interest" description="Disordered" evidence="1">
    <location>
        <begin position="158"/>
        <end position="179"/>
    </location>
</feature>
<dbReference type="Pfam" id="PF04266">
    <property type="entry name" value="ASCH"/>
    <property type="match status" value="1"/>
</dbReference>
<reference evidence="3 4" key="1">
    <citation type="journal article" date="2023" name="Hortic Res">
        <title>Pangenome of water caltrop reveals structural variations and asymmetric subgenome divergence after allopolyploidization.</title>
        <authorList>
            <person name="Zhang X."/>
            <person name="Chen Y."/>
            <person name="Wang L."/>
            <person name="Yuan Y."/>
            <person name="Fang M."/>
            <person name="Shi L."/>
            <person name="Lu R."/>
            <person name="Comes H.P."/>
            <person name="Ma Y."/>
            <person name="Chen Y."/>
            <person name="Huang G."/>
            <person name="Zhou Y."/>
            <person name="Zheng Z."/>
            <person name="Qiu Y."/>
        </authorList>
    </citation>
    <scope>NUCLEOTIDE SEQUENCE [LARGE SCALE GENOMIC DNA]</scope>
    <source>
        <tissue evidence="3">Roots</tissue>
    </source>
</reference>